<organism evidence="2 3">
    <name type="scientific">Candidozyma auris</name>
    <name type="common">Yeast</name>
    <name type="synonym">Candida auris</name>
    <dbReference type="NCBI Taxonomy" id="498019"/>
    <lineage>
        <taxon>Eukaryota</taxon>
        <taxon>Fungi</taxon>
        <taxon>Dikarya</taxon>
        <taxon>Ascomycota</taxon>
        <taxon>Saccharomycotina</taxon>
        <taxon>Pichiomycetes</taxon>
        <taxon>Metschnikowiaceae</taxon>
        <taxon>Candidozyma</taxon>
    </lineage>
</organism>
<proteinExistence type="predicted"/>
<evidence type="ECO:0000313" key="2">
    <source>
        <dbReference type="EMBL" id="KNE01952.1"/>
    </source>
</evidence>
<dbReference type="VEuPathDB" id="FungiDB:QG37_01302"/>
<dbReference type="EMBL" id="LGST01000008">
    <property type="protein sequence ID" value="KNE01952.1"/>
    <property type="molecule type" value="Genomic_DNA"/>
</dbReference>
<evidence type="ECO:0000256" key="1">
    <source>
        <dbReference type="SAM" id="SignalP"/>
    </source>
</evidence>
<feature type="chain" id="PRO_5005545433" evidence="1">
    <location>
        <begin position="20"/>
        <end position="66"/>
    </location>
</feature>
<dbReference type="AlphaFoldDB" id="A0A0L0P6F6"/>
<evidence type="ECO:0000313" key="3">
    <source>
        <dbReference type="Proteomes" id="UP000037122"/>
    </source>
</evidence>
<protein>
    <submittedName>
        <fullName evidence="2">Uncharacterized protein</fullName>
    </submittedName>
</protein>
<reference evidence="3" key="1">
    <citation type="journal article" date="2015" name="BMC Genomics">
        <title>Draft genome of a commonly misdiagnosed multidrug resistant pathogen Candida auris.</title>
        <authorList>
            <person name="Chatterjee S."/>
            <person name="Alampalli S.V."/>
            <person name="Nageshan R.K."/>
            <person name="Chettiar S.T."/>
            <person name="Joshi S."/>
            <person name="Tatu U.S."/>
        </authorList>
    </citation>
    <scope>NUCLEOTIDE SEQUENCE [LARGE SCALE GENOMIC DNA]</scope>
    <source>
        <strain evidence="3">6684</strain>
    </source>
</reference>
<sequence>MTCLGAVLLFQANARQAEASCLTMGSRFLFCTNASSSPIAVQQEGTFSVHYVSKGKDGDFDMKMLI</sequence>
<feature type="signal peptide" evidence="1">
    <location>
        <begin position="1"/>
        <end position="19"/>
    </location>
</feature>
<accession>A0A0L0P6F6</accession>
<dbReference type="Proteomes" id="UP000037122">
    <property type="component" value="Unassembled WGS sequence"/>
</dbReference>
<keyword evidence="1" id="KW-0732">Signal</keyword>
<name>A0A0L0P6F6_CANAR</name>
<gene>
    <name evidence="2" type="ORF">QG37_01302</name>
</gene>
<comment type="caution">
    <text evidence="2">The sequence shown here is derived from an EMBL/GenBank/DDBJ whole genome shotgun (WGS) entry which is preliminary data.</text>
</comment>